<gene>
    <name evidence="2" type="ORF">DI598_12850</name>
</gene>
<feature type="transmembrane region" description="Helical" evidence="1">
    <location>
        <begin position="87"/>
        <end position="112"/>
    </location>
</feature>
<keyword evidence="1" id="KW-0812">Transmembrane</keyword>
<keyword evidence="1" id="KW-1133">Transmembrane helix</keyword>
<dbReference type="InterPro" id="IPR011655">
    <property type="entry name" value="MpPF26"/>
</dbReference>
<reference evidence="2 3" key="1">
    <citation type="submission" date="2017-11" db="EMBL/GenBank/DDBJ databases">
        <title>Infants hospitalized years apart are colonized by the same room-sourced microbial strains.</title>
        <authorList>
            <person name="Brooks B."/>
            <person name="Olm M.R."/>
            <person name="Firek B.A."/>
            <person name="Baker R."/>
            <person name="Thomas B.C."/>
            <person name="Morowitz M.J."/>
            <person name="Banfield J.F."/>
        </authorList>
    </citation>
    <scope>NUCLEOTIDE SEQUENCE [LARGE SCALE GENOMIC DNA]</scope>
    <source>
        <strain evidence="2">S2_009_000_R2_76</strain>
    </source>
</reference>
<keyword evidence="1" id="KW-0472">Membrane</keyword>
<evidence type="ECO:0000313" key="2">
    <source>
        <dbReference type="EMBL" id="PZP45818.1"/>
    </source>
</evidence>
<dbReference type="EMBL" id="QFOI01000249">
    <property type="protein sequence ID" value="PZP45818.1"/>
    <property type="molecule type" value="Genomic_DNA"/>
</dbReference>
<dbReference type="Proteomes" id="UP000249645">
    <property type="component" value="Unassembled WGS sequence"/>
</dbReference>
<comment type="caution">
    <text evidence="2">The sequence shown here is derived from an EMBL/GenBank/DDBJ whole genome shotgun (WGS) entry which is preliminary data.</text>
</comment>
<evidence type="ECO:0008006" key="4">
    <source>
        <dbReference type="Google" id="ProtNLM"/>
    </source>
</evidence>
<evidence type="ECO:0000256" key="1">
    <source>
        <dbReference type="SAM" id="Phobius"/>
    </source>
</evidence>
<sequence length="125" mass="13362">MENFSTPPPPIPSNNFSNNTQRDLPNATAVLILGIISIIGCFCYGIIGIICGVIALILASKDLKLYGTTPESFTDNSLKNLKSGKTCAIIGLSLSALYILALIVIVIIYGTALSAYPWESLNINR</sequence>
<dbReference type="AlphaFoldDB" id="A0A2W5ER91"/>
<accession>A0A2W5ER91</accession>
<dbReference type="NCBIfam" id="NF040945">
    <property type="entry name" value="CCC_membrane"/>
    <property type="match status" value="1"/>
</dbReference>
<proteinExistence type="predicted"/>
<protein>
    <recommendedName>
        <fullName evidence="4">DUF4190 domain-containing protein</fullName>
    </recommendedName>
</protein>
<evidence type="ECO:0000313" key="3">
    <source>
        <dbReference type="Proteomes" id="UP000249645"/>
    </source>
</evidence>
<dbReference type="Pfam" id="PF07666">
    <property type="entry name" value="MpPF26"/>
    <property type="match status" value="1"/>
</dbReference>
<organism evidence="2 3">
    <name type="scientific">Pseudopedobacter saltans</name>
    <dbReference type="NCBI Taxonomy" id="151895"/>
    <lineage>
        <taxon>Bacteria</taxon>
        <taxon>Pseudomonadati</taxon>
        <taxon>Bacteroidota</taxon>
        <taxon>Sphingobacteriia</taxon>
        <taxon>Sphingobacteriales</taxon>
        <taxon>Sphingobacteriaceae</taxon>
        <taxon>Pseudopedobacter</taxon>
    </lineage>
</organism>
<name>A0A2W5ER91_9SPHI</name>
<feature type="transmembrane region" description="Helical" evidence="1">
    <location>
        <begin position="29"/>
        <end position="58"/>
    </location>
</feature>